<comment type="caution">
    <text evidence="1">The sequence shown here is derived from an EMBL/GenBank/DDBJ whole genome shotgun (WGS) entry which is preliminary data.</text>
</comment>
<dbReference type="Proteomes" id="UP000885986">
    <property type="component" value="Unassembled WGS sequence"/>
</dbReference>
<accession>A0A7C2XGD7</accession>
<dbReference type="PROSITE" id="PS51257">
    <property type="entry name" value="PROKAR_LIPOPROTEIN"/>
    <property type="match status" value="1"/>
</dbReference>
<protein>
    <submittedName>
        <fullName evidence="1">Uncharacterized protein</fullName>
    </submittedName>
</protein>
<gene>
    <name evidence="1" type="ORF">ENN98_01740</name>
</gene>
<proteinExistence type="predicted"/>
<evidence type="ECO:0000313" key="1">
    <source>
        <dbReference type="EMBL" id="HET97430.1"/>
    </source>
</evidence>
<dbReference type="EMBL" id="DSDS01000039">
    <property type="protein sequence ID" value="HET97430.1"/>
    <property type="molecule type" value="Genomic_DNA"/>
</dbReference>
<dbReference type="AlphaFoldDB" id="A0A7C2XGD7"/>
<reference evidence="1" key="1">
    <citation type="journal article" date="2020" name="mSystems">
        <title>Genome- and Community-Level Interaction Insights into Carbon Utilization and Element Cycling Functions of Hydrothermarchaeota in Hydrothermal Sediment.</title>
        <authorList>
            <person name="Zhou Z."/>
            <person name="Liu Y."/>
            <person name="Xu W."/>
            <person name="Pan J."/>
            <person name="Luo Z.H."/>
            <person name="Li M."/>
        </authorList>
    </citation>
    <scope>NUCLEOTIDE SEQUENCE [LARGE SCALE GENOMIC DNA]</scope>
    <source>
        <strain evidence="1">SpSt-1224</strain>
    </source>
</reference>
<sequence>MVTRFAEIRKRGLVLLLLGLLLPLLIGVGCAAEVRSSLVEMELRLALPLLGRGESDAASLPVVYPAAPLSLSEPEFPLEEFGPAWRGLEPVYSEYRFNPFNP</sequence>
<name>A0A7C2XGD7_9BACT</name>
<organism evidence="1">
    <name type="scientific">Desulfurivibrio alkaliphilus</name>
    <dbReference type="NCBI Taxonomy" id="427923"/>
    <lineage>
        <taxon>Bacteria</taxon>
        <taxon>Pseudomonadati</taxon>
        <taxon>Thermodesulfobacteriota</taxon>
        <taxon>Desulfobulbia</taxon>
        <taxon>Desulfobulbales</taxon>
        <taxon>Desulfobulbaceae</taxon>
        <taxon>Desulfurivibrio</taxon>
    </lineage>
</organism>